<evidence type="ECO:0000259" key="1">
    <source>
        <dbReference type="Pfam" id="PF21880"/>
    </source>
</evidence>
<dbReference type="InterPro" id="IPR054209">
    <property type="entry name" value="DUF6916"/>
</dbReference>
<dbReference type="EMBL" id="BONN01000019">
    <property type="protein sequence ID" value="GIG34537.1"/>
    <property type="molecule type" value="Genomic_DNA"/>
</dbReference>
<dbReference type="Proteomes" id="UP000577956">
    <property type="component" value="Unassembled WGS sequence"/>
</dbReference>
<sequence length="130" mass="13445">MPHRPSVVAPRTVSRRTVLTAGAGAAGAVALAAAVGVPSLVRRSLPLTVGALAPLVGTTFVEDETGRRLELAAVDAADDARFRLRFTADGTDDLPSATRTLHHADGDLLVHLGPVGHEGRTLEAVVDRSV</sequence>
<comment type="caution">
    <text evidence="3">The sequence shown here is derived from an EMBL/GenBank/DDBJ whole genome shotgun (WGS) entry which is preliminary data.</text>
</comment>
<evidence type="ECO:0000313" key="5">
    <source>
        <dbReference type="Proteomes" id="UP000618382"/>
    </source>
</evidence>
<proteinExistence type="predicted"/>
<reference evidence="2 5" key="2">
    <citation type="submission" date="2021-01" db="EMBL/GenBank/DDBJ databases">
        <title>Whole genome shotgun sequence of Cellulomonas oligotrophica NBRC 109435.</title>
        <authorList>
            <person name="Komaki H."/>
            <person name="Tamura T."/>
        </authorList>
    </citation>
    <scope>NUCLEOTIDE SEQUENCE [LARGE SCALE GENOMIC DNA]</scope>
    <source>
        <strain evidence="2 5">NBRC 109435</strain>
    </source>
</reference>
<dbReference type="PROSITE" id="PS51318">
    <property type="entry name" value="TAT"/>
    <property type="match status" value="1"/>
</dbReference>
<evidence type="ECO:0000313" key="2">
    <source>
        <dbReference type="EMBL" id="GIG34537.1"/>
    </source>
</evidence>
<protein>
    <recommendedName>
        <fullName evidence="1">DUF6916 domain-containing protein</fullName>
    </recommendedName>
</protein>
<reference evidence="3 4" key="1">
    <citation type="submission" date="2020-07" db="EMBL/GenBank/DDBJ databases">
        <title>Sequencing the genomes of 1000 actinobacteria strains.</title>
        <authorList>
            <person name="Klenk H.-P."/>
        </authorList>
    </citation>
    <scope>NUCLEOTIDE SEQUENCE [LARGE SCALE GENOMIC DNA]</scope>
    <source>
        <strain evidence="3 4">DSM 24482</strain>
    </source>
</reference>
<dbReference type="Proteomes" id="UP000618382">
    <property type="component" value="Unassembled WGS sequence"/>
</dbReference>
<accession>A0A7Y9FHI5</accession>
<dbReference type="AlphaFoldDB" id="A0A7Y9FHI5"/>
<evidence type="ECO:0000313" key="4">
    <source>
        <dbReference type="Proteomes" id="UP000577956"/>
    </source>
</evidence>
<dbReference type="EMBL" id="JACCBK010000001">
    <property type="protein sequence ID" value="NYD87375.1"/>
    <property type="molecule type" value="Genomic_DNA"/>
</dbReference>
<organism evidence="3 4">
    <name type="scientific">Cellulomonas oligotrophica</name>
    <dbReference type="NCBI Taxonomy" id="931536"/>
    <lineage>
        <taxon>Bacteria</taxon>
        <taxon>Bacillati</taxon>
        <taxon>Actinomycetota</taxon>
        <taxon>Actinomycetes</taxon>
        <taxon>Micrococcales</taxon>
        <taxon>Cellulomonadaceae</taxon>
        <taxon>Cellulomonas</taxon>
    </lineage>
</organism>
<dbReference type="Pfam" id="PF21880">
    <property type="entry name" value="DUF6916"/>
    <property type="match status" value="1"/>
</dbReference>
<dbReference type="InterPro" id="IPR006311">
    <property type="entry name" value="TAT_signal"/>
</dbReference>
<keyword evidence="5" id="KW-1185">Reference proteome</keyword>
<feature type="domain" description="DUF6916" evidence="1">
    <location>
        <begin position="47"/>
        <end position="125"/>
    </location>
</feature>
<name>A0A7Y9FHI5_9CELL</name>
<dbReference type="RefSeq" id="WP_140459724.1">
    <property type="nucleotide sequence ID" value="NZ_BAABFI010000007.1"/>
</dbReference>
<gene>
    <name evidence="3" type="ORF">BKA21_002924</name>
    <name evidence="2" type="ORF">Col01nite_36960</name>
</gene>
<evidence type="ECO:0000313" key="3">
    <source>
        <dbReference type="EMBL" id="NYD87375.1"/>
    </source>
</evidence>